<dbReference type="AlphaFoldDB" id="A0A8J4UQJ4"/>
<dbReference type="Proteomes" id="UP000727407">
    <property type="component" value="Unassembled WGS sequence"/>
</dbReference>
<name>A0A8J4UQJ4_CLAMG</name>
<dbReference type="EMBL" id="QNUK01000094">
    <property type="protein sequence ID" value="KAF5902242.1"/>
    <property type="molecule type" value="Genomic_DNA"/>
</dbReference>
<protein>
    <submittedName>
        <fullName evidence="1">Transmembrane protein</fullName>
    </submittedName>
</protein>
<keyword evidence="2" id="KW-1185">Reference proteome</keyword>
<comment type="caution">
    <text evidence="1">The sequence shown here is derived from an EMBL/GenBank/DDBJ whole genome shotgun (WGS) entry which is preliminary data.</text>
</comment>
<dbReference type="Pfam" id="PF14802">
    <property type="entry name" value="TMEM192"/>
    <property type="match status" value="1"/>
</dbReference>
<reference evidence="1" key="1">
    <citation type="submission" date="2020-07" db="EMBL/GenBank/DDBJ databases">
        <title>Clarias magur genome sequencing, assembly and annotation.</title>
        <authorList>
            <person name="Kushwaha B."/>
            <person name="Kumar R."/>
            <person name="Das P."/>
            <person name="Joshi C.G."/>
            <person name="Kumar D."/>
            <person name="Nagpure N.S."/>
            <person name="Pandey M."/>
            <person name="Agarwal S."/>
            <person name="Srivastava S."/>
            <person name="Singh M."/>
            <person name="Sahoo L."/>
            <person name="Jayasankar P."/>
            <person name="Meher P.K."/>
            <person name="Koringa P.G."/>
            <person name="Iquebal M.A."/>
            <person name="Das S.P."/>
            <person name="Bit A."/>
            <person name="Patnaik S."/>
            <person name="Patel N."/>
            <person name="Shah T.M."/>
            <person name="Hinsu A."/>
            <person name="Jena J.K."/>
        </authorList>
    </citation>
    <scope>NUCLEOTIDE SEQUENCE</scope>
    <source>
        <strain evidence="1">CIFAMagur01</strain>
        <tissue evidence="1">Testis</tissue>
    </source>
</reference>
<dbReference type="InterPro" id="IPR029399">
    <property type="entry name" value="TMEM192"/>
</dbReference>
<evidence type="ECO:0000313" key="2">
    <source>
        <dbReference type="Proteomes" id="UP000727407"/>
    </source>
</evidence>
<keyword evidence="1" id="KW-0812">Transmembrane</keyword>
<evidence type="ECO:0000313" key="1">
    <source>
        <dbReference type="EMBL" id="KAF5902242.1"/>
    </source>
</evidence>
<proteinExistence type="predicted"/>
<accession>A0A8J4UQJ4</accession>
<sequence length="81" mass="9167">MHVPCTCRGLTSKARVRMSPKTKDPTATLLLPATPTRRWVSDGSSLEEVVEKQADMIEYLKQHNTLLSKKILTLTSRQTRD</sequence>
<keyword evidence="1" id="KW-0472">Membrane</keyword>
<organism evidence="1 2">
    <name type="scientific">Clarias magur</name>
    <name type="common">Asian catfish</name>
    <name type="synonym">Macropteronotus magur</name>
    <dbReference type="NCBI Taxonomy" id="1594786"/>
    <lineage>
        <taxon>Eukaryota</taxon>
        <taxon>Metazoa</taxon>
        <taxon>Chordata</taxon>
        <taxon>Craniata</taxon>
        <taxon>Vertebrata</taxon>
        <taxon>Euteleostomi</taxon>
        <taxon>Actinopterygii</taxon>
        <taxon>Neopterygii</taxon>
        <taxon>Teleostei</taxon>
        <taxon>Ostariophysi</taxon>
        <taxon>Siluriformes</taxon>
        <taxon>Clariidae</taxon>
        <taxon>Clarias</taxon>
    </lineage>
</organism>
<gene>
    <name evidence="1" type="ORF">DAT39_008027</name>
</gene>